<sequence>MNRRTHLRIRKTHRYLGLFTGLQFILWTVGGLYFSWSDIDEIHGDFQKKAPVYFSADAQLASPSAVISQLPQVDSIKSLKLVHILGEPVYQVVYFRGHNNKPEQHTQLALAASGKLRQPLTKQEAIEMALGSFNEQVQVAQVELLTEGKVGKHHEYRESPLPAYAVTMQHPTSTTVYVAAERGEITSFRNNKWRLFDFLWMLHTMDYEGRDNFGNLLLRLFSIIGLLSVISGIALYFVSFRGGKRKNASGTASTYSKIVR</sequence>
<feature type="transmembrane region" description="Helical" evidence="1">
    <location>
        <begin position="15"/>
        <end position="36"/>
    </location>
</feature>
<name>A0ABW3SUF2_9BACT</name>
<proteinExistence type="predicted"/>
<gene>
    <name evidence="2" type="ORF">ACFQ2O_20140</name>
</gene>
<comment type="caution">
    <text evidence="2">The sequence shown here is derived from an EMBL/GenBank/DDBJ whole genome shotgun (WGS) entry which is preliminary data.</text>
</comment>
<reference evidence="3" key="1">
    <citation type="journal article" date="2019" name="Int. J. Syst. Evol. Microbiol.">
        <title>The Global Catalogue of Microorganisms (GCM) 10K type strain sequencing project: providing services to taxonomists for standard genome sequencing and annotation.</title>
        <authorList>
            <consortium name="The Broad Institute Genomics Platform"/>
            <consortium name="The Broad Institute Genome Sequencing Center for Infectious Disease"/>
            <person name="Wu L."/>
            <person name="Ma J."/>
        </authorList>
    </citation>
    <scope>NUCLEOTIDE SEQUENCE [LARGE SCALE GENOMIC DNA]</scope>
    <source>
        <strain evidence="3">JCM 31319</strain>
    </source>
</reference>
<dbReference type="Proteomes" id="UP001597094">
    <property type="component" value="Unassembled WGS sequence"/>
</dbReference>
<evidence type="ECO:0000313" key="3">
    <source>
        <dbReference type="Proteomes" id="UP001597094"/>
    </source>
</evidence>
<keyword evidence="3" id="KW-1185">Reference proteome</keyword>
<dbReference type="EMBL" id="JBHTLD010000296">
    <property type="protein sequence ID" value="MFD1188529.1"/>
    <property type="molecule type" value="Genomic_DNA"/>
</dbReference>
<feature type="transmembrane region" description="Helical" evidence="1">
    <location>
        <begin position="216"/>
        <end position="238"/>
    </location>
</feature>
<keyword evidence="1" id="KW-0812">Transmembrane</keyword>
<protein>
    <submittedName>
        <fullName evidence="2">PepSY domain-containing protein</fullName>
    </submittedName>
</protein>
<dbReference type="RefSeq" id="WP_377532282.1">
    <property type="nucleotide sequence ID" value="NZ_JBHTLD010000296.1"/>
</dbReference>
<keyword evidence="1" id="KW-0472">Membrane</keyword>
<accession>A0ABW3SUF2</accession>
<organism evidence="2 3">
    <name type="scientific">Pontibacter rugosus</name>
    <dbReference type="NCBI Taxonomy" id="1745966"/>
    <lineage>
        <taxon>Bacteria</taxon>
        <taxon>Pseudomonadati</taxon>
        <taxon>Bacteroidota</taxon>
        <taxon>Cytophagia</taxon>
        <taxon>Cytophagales</taxon>
        <taxon>Hymenobacteraceae</taxon>
        <taxon>Pontibacter</taxon>
    </lineage>
</organism>
<evidence type="ECO:0000256" key="1">
    <source>
        <dbReference type="SAM" id="Phobius"/>
    </source>
</evidence>
<keyword evidence="1" id="KW-1133">Transmembrane helix</keyword>
<dbReference type="InterPro" id="IPR005625">
    <property type="entry name" value="PepSY-ass_TM"/>
</dbReference>
<evidence type="ECO:0000313" key="2">
    <source>
        <dbReference type="EMBL" id="MFD1188529.1"/>
    </source>
</evidence>
<dbReference type="Pfam" id="PF03929">
    <property type="entry name" value="PepSY_TM"/>
    <property type="match status" value="1"/>
</dbReference>